<dbReference type="PANTHER" id="PTHR42716:SF1">
    <property type="entry name" value="SLL0471 PROTEIN"/>
    <property type="match status" value="1"/>
</dbReference>
<keyword evidence="3" id="KW-1185">Reference proteome</keyword>
<dbReference type="PANTHER" id="PTHR42716">
    <property type="entry name" value="L-ASPARTATE OXIDASE"/>
    <property type="match status" value="1"/>
</dbReference>
<dbReference type="EC" id="1.-.-.-" evidence="2"/>
<dbReference type="Gene3D" id="3.50.50.60">
    <property type="entry name" value="FAD/NAD(P)-binding domain"/>
    <property type="match status" value="1"/>
</dbReference>
<keyword evidence="2" id="KW-0560">Oxidoreductase</keyword>
<dbReference type="Pfam" id="PF12831">
    <property type="entry name" value="FAD_oxidored"/>
    <property type="match status" value="1"/>
</dbReference>
<evidence type="ECO:0000313" key="2">
    <source>
        <dbReference type="EMBL" id="MFC7406922.1"/>
    </source>
</evidence>
<dbReference type="EMBL" id="JBHTCQ010000004">
    <property type="protein sequence ID" value="MFC7406922.1"/>
    <property type="molecule type" value="Genomic_DNA"/>
</dbReference>
<dbReference type="InterPro" id="IPR005288">
    <property type="entry name" value="NadB"/>
</dbReference>
<name>A0ABW2QDW3_9MICO</name>
<dbReference type="GO" id="GO:0016491">
    <property type="term" value="F:oxidoreductase activity"/>
    <property type="evidence" value="ECO:0007669"/>
    <property type="project" value="UniProtKB-KW"/>
</dbReference>
<dbReference type="RefSeq" id="WP_382396447.1">
    <property type="nucleotide sequence ID" value="NZ_JBHTCQ010000004.1"/>
</dbReference>
<comment type="caution">
    <text evidence="2">The sequence shown here is derived from an EMBL/GenBank/DDBJ whole genome shotgun (WGS) entry which is preliminary data.</text>
</comment>
<proteinExistence type="predicted"/>
<evidence type="ECO:0000313" key="3">
    <source>
        <dbReference type="Proteomes" id="UP001596455"/>
    </source>
</evidence>
<dbReference type="InterPro" id="IPR036188">
    <property type="entry name" value="FAD/NAD-bd_sf"/>
</dbReference>
<dbReference type="Proteomes" id="UP001596455">
    <property type="component" value="Unassembled WGS sequence"/>
</dbReference>
<organism evidence="2 3">
    <name type="scientific">Georgenia alba</name>
    <dbReference type="NCBI Taxonomy" id="2233858"/>
    <lineage>
        <taxon>Bacteria</taxon>
        <taxon>Bacillati</taxon>
        <taxon>Actinomycetota</taxon>
        <taxon>Actinomycetes</taxon>
        <taxon>Micrococcales</taxon>
        <taxon>Bogoriellaceae</taxon>
        <taxon>Georgenia</taxon>
    </lineage>
</organism>
<sequence length="537" mass="59377">MEIQTDIAVIGGGLGGVSAALAALESGQRVVMTEPTRWLGGQLTSQLVPTDEHLFIEKDGANRSYRAFRDGLRGLYRTRFPLTDAARDDPHLNPGAAWVSPISVDPRVAVTLIEELLLPYVSAGRLTVLRETAPQVVETDGDRVTGVRVVSADGASTDISAAYVLDATELGDVLELGGIEFVAGRESQQMTGEPSAAETADPTDMQCVTWCFAMEHLAGEDHTIDRPADYEHYRDWHPHQLDGRRLMGWEDGLDPSGRPRRVWQMTPNPDDDPSAVDPDHRNMGPTPELWTYRRVAARRQFRDGFYPSDITIVNWPMNDYAGGALFGVPDAAEHWVRAKELSRSLLYWLQTDAPRPDGGTGWPGLRLRADVAGTDDGFAMHPYIRESRRIVARKTVVEQEVSLTLRGERGAARYPDTVGVGHYFWIDRHASTVSGRHPGDRPQPFEIPLGALVPQRVRNLLPACKNIGTTQITNGCYRLHPVEWSVGEAAGTLAAFCLERGTEPHAVHAEPALLEEFQSLLARRGVQLRWPADLRWG</sequence>
<gene>
    <name evidence="2" type="ORF">ACFQQL_17510</name>
</gene>
<accession>A0ABW2QDW3</accession>
<feature type="region of interest" description="Disordered" evidence="1">
    <location>
        <begin position="257"/>
        <end position="285"/>
    </location>
</feature>
<protein>
    <submittedName>
        <fullName evidence="2">FAD-dependent oxidoreductase</fullName>
        <ecNumber evidence="2">1.-.-.-</ecNumber>
    </submittedName>
</protein>
<reference evidence="3" key="1">
    <citation type="journal article" date="2019" name="Int. J. Syst. Evol. Microbiol.">
        <title>The Global Catalogue of Microorganisms (GCM) 10K type strain sequencing project: providing services to taxonomists for standard genome sequencing and annotation.</title>
        <authorList>
            <consortium name="The Broad Institute Genomics Platform"/>
            <consortium name="The Broad Institute Genome Sequencing Center for Infectious Disease"/>
            <person name="Wu L."/>
            <person name="Ma J."/>
        </authorList>
    </citation>
    <scope>NUCLEOTIDE SEQUENCE [LARGE SCALE GENOMIC DNA]</scope>
    <source>
        <strain evidence="3">JCM 1490</strain>
    </source>
</reference>
<dbReference type="SUPFAM" id="SSF51905">
    <property type="entry name" value="FAD/NAD(P)-binding domain"/>
    <property type="match status" value="1"/>
</dbReference>
<evidence type="ECO:0000256" key="1">
    <source>
        <dbReference type="SAM" id="MobiDB-lite"/>
    </source>
</evidence>